<protein>
    <submittedName>
        <fullName evidence="2">Transcriptional regulator, AsnC family</fullName>
    </submittedName>
</protein>
<evidence type="ECO:0000259" key="1">
    <source>
        <dbReference type="Pfam" id="PF01037"/>
    </source>
</evidence>
<dbReference type="Gene3D" id="3.30.70.920">
    <property type="match status" value="1"/>
</dbReference>
<dbReference type="InterPro" id="IPR019887">
    <property type="entry name" value="Tscrpt_reg_AsnC/Lrp_C"/>
</dbReference>
<proteinExistence type="predicted"/>
<evidence type="ECO:0000313" key="2">
    <source>
        <dbReference type="EMBL" id="VAV94913.1"/>
    </source>
</evidence>
<dbReference type="InterPro" id="IPR011008">
    <property type="entry name" value="Dimeric_a/b-barrel"/>
</dbReference>
<feature type="domain" description="Transcription regulator AsnC/Lrp ligand binding" evidence="1">
    <location>
        <begin position="6"/>
        <end position="77"/>
    </location>
</feature>
<reference evidence="2" key="1">
    <citation type="submission" date="2018-06" db="EMBL/GenBank/DDBJ databases">
        <authorList>
            <person name="Zhirakovskaya E."/>
        </authorList>
    </citation>
    <scope>NUCLEOTIDE SEQUENCE</scope>
</reference>
<dbReference type="Pfam" id="PF01037">
    <property type="entry name" value="AsnC_trans_reg"/>
    <property type="match status" value="1"/>
</dbReference>
<name>A0A3B0SF73_9ZZZZ</name>
<gene>
    <name evidence="2" type="ORF">MNBD_ALPHA02-69</name>
</gene>
<organism evidence="2">
    <name type="scientific">hydrothermal vent metagenome</name>
    <dbReference type="NCBI Taxonomy" id="652676"/>
    <lineage>
        <taxon>unclassified sequences</taxon>
        <taxon>metagenomes</taxon>
        <taxon>ecological metagenomes</taxon>
    </lineage>
</organism>
<accession>A0A3B0SF73</accession>
<dbReference type="EMBL" id="UOED01000094">
    <property type="protein sequence ID" value="VAV94913.1"/>
    <property type="molecule type" value="Genomic_DNA"/>
</dbReference>
<sequence>MKNIFVQIKCELGKVYDVAEYIVDHLEETEEVYSVSGAFDLMMKLHLEEDEDIGRYINDRVQTIPGIKDTFTLMAYKAFM</sequence>
<dbReference type="AlphaFoldDB" id="A0A3B0SF73"/>
<dbReference type="SUPFAM" id="SSF54909">
    <property type="entry name" value="Dimeric alpha+beta barrel"/>
    <property type="match status" value="1"/>
</dbReference>